<name>A0A2S4UKE7_9BASI</name>
<dbReference type="VEuPathDB" id="FungiDB:PSTT_15212"/>
<dbReference type="Proteomes" id="UP000238274">
    <property type="component" value="Unassembled WGS sequence"/>
</dbReference>
<dbReference type="AlphaFoldDB" id="A0A2S4UKE7"/>
<sequence length="350" mass="39077">MVRTSQRQQLIAALEKSIESELVAKALEPALECDEEGSSSASLDTDARNDREEDERWLFWTLSQSESPVVLSHEPHILLPAVQARPQRPVIEQMMVTLHRLGTFGNGVSVGMVGHQFRIADGSVELYTNRCLMAILRLQSKLVTWPNARARSDISQDFKEVGFDGCVGLIDGAWLDSLPAPRKMGQITIVVRDHMGLSRFLCVTKTKISPTFTLDGRDVLTISDSWQIAPSQHHQQITSQRGSTYWPIRAFLPMENVPLRIALASEESLPEPQRVALTDCKQTRYGACDRMDYVLHNYLNQGEDFEFEQEGSTADEAEVPLSATDNHPAGAASTAGTQKQLRVLMQAREF</sequence>
<dbReference type="OrthoDB" id="3228141at2759"/>
<evidence type="ECO:0000313" key="2">
    <source>
        <dbReference type="Proteomes" id="UP000238274"/>
    </source>
</evidence>
<proteinExistence type="predicted"/>
<comment type="caution">
    <text evidence="1">The sequence shown here is derived from an EMBL/GenBank/DDBJ whole genome shotgun (WGS) entry which is preliminary data.</text>
</comment>
<dbReference type="EMBL" id="PKSM01000324">
    <property type="protein sequence ID" value="POV97681.1"/>
    <property type="molecule type" value="Genomic_DNA"/>
</dbReference>
<reference evidence="2" key="2">
    <citation type="journal article" date="2018" name="BMC Genomics">
        <title>Genomic insights into host adaptation between the wheat stripe rust pathogen (Puccinia striiformis f. sp. tritici) and the barley stripe rust pathogen (Puccinia striiformis f. sp. hordei).</title>
        <authorList>
            <person name="Xia C."/>
            <person name="Wang M."/>
            <person name="Yin C."/>
            <person name="Cornejo O.E."/>
            <person name="Hulbert S.H."/>
            <person name="Chen X."/>
        </authorList>
    </citation>
    <scope>NUCLEOTIDE SEQUENCE [LARGE SCALE GENOMIC DNA]</scope>
    <source>
        <strain evidence="2">93TX-2</strain>
    </source>
</reference>
<evidence type="ECO:0000313" key="1">
    <source>
        <dbReference type="EMBL" id="POV97681.1"/>
    </source>
</evidence>
<protein>
    <submittedName>
        <fullName evidence="1">Uncharacterized protein</fullName>
    </submittedName>
</protein>
<keyword evidence="2" id="KW-1185">Reference proteome</keyword>
<accession>A0A2S4UKE7</accession>
<reference evidence="1 2" key="1">
    <citation type="submission" date="2017-12" db="EMBL/GenBank/DDBJ databases">
        <title>Gene loss provides genomic basis for host adaptation in cereal stripe rust fungi.</title>
        <authorList>
            <person name="Xia C."/>
        </authorList>
    </citation>
    <scope>NUCLEOTIDE SEQUENCE [LARGE SCALE GENOMIC DNA]</scope>
    <source>
        <strain evidence="1 2">93TX-2</strain>
    </source>
</reference>
<reference evidence="2" key="3">
    <citation type="journal article" date="2018" name="Mol. Plant Microbe Interact.">
        <title>Genome sequence resources for the wheat stripe rust pathogen (Puccinia striiformis f. sp. tritici) and the barley stripe rust pathogen (Puccinia striiformis f. sp. hordei).</title>
        <authorList>
            <person name="Xia C."/>
            <person name="Wang M."/>
            <person name="Yin C."/>
            <person name="Cornejo O.E."/>
            <person name="Hulbert S.H."/>
            <person name="Chen X."/>
        </authorList>
    </citation>
    <scope>NUCLEOTIDE SEQUENCE [LARGE SCALE GENOMIC DNA]</scope>
    <source>
        <strain evidence="2">93TX-2</strain>
    </source>
</reference>
<dbReference type="VEuPathDB" id="FungiDB:PSHT_14456"/>
<gene>
    <name evidence="1" type="ORF">PSHT_14456</name>
</gene>
<organism evidence="1 2">
    <name type="scientific">Puccinia striiformis</name>
    <dbReference type="NCBI Taxonomy" id="27350"/>
    <lineage>
        <taxon>Eukaryota</taxon>
        <taxon>Fungi</taxon>
        <taxon>Dikarya</taxon>
        <taxon>Basidiomycota</taxon>
        <taxon>Pucciniomycotina</taxon>
        <taxon>Pucciniomycetes</taxon>
        <taxon>Pucciniales</taxon>
        <taxon>Pucciniaceae</taxon>
        <taxon>Puccinia</taxon>
    </lineage>
</organism>